<dbReference type="GO" id="GO:0046856">
    <property type="term" value="P:phosphatidylinositol dephosphorylation"/>
    <property type="evidence" value="ECO:0007669"/>
    <property type="project" value="InterPro"/>
</dbReference>
<organism evidence="2 3">
    <name type="scientific">Paramecium sonneborni</name>
    <dbReference type="NCBI Taxonomy" id="65129"/>
    <lineage>
        <taxon>Eukaryota</taxon>
        <taxon>Sar</taxon>
        <taxon>Alveolata</taxon>
        <taxon>Ciliophora</taxon>
        <taxon>Intramacronucleata</taxon>
        <taxon>Oligohymenophorea</taxon>
        <taxon>Peniculida</taxon>
        <taxon>Parameciidae</taxon>
        <taxon>Paramecium</taxon>
    </lineage>
</organism>
<evidence type="ECO:0000259" key="1">
    <source>
        <dbReference type="SMART" id="SM00128"/>
    </source>
</evidence>
<gene>
    <name evidence="2" type="ORF">PSON_ATCC_30995.1.T0100128</name>
</gene>
<dbReference type="Pfam" id="PF22669">
    <property type="entry name" value="Exo_endo_phos2"/>
    <property type="match status" value="1"/>
</dbReference>
<dbReference type="SMART" id="SM00128">
    <property type="entry name" value="IPPc"/>
    <property type="match status" value="1"/>
</dbReference>
<sequence>MNNNSNHQQESIPFPLFNQKFFSEFSQDSNLIGHLNQEMLHLNHKCQYKWINQPKSEWTFENDIKMLVITWNMHGMIPGYSLKRLFNIEQVHHDLIVIGTQECSRSIAISLLCESKGNWEAKLKEELGKNYVKVQSATLNAMHIIAFAHVLLIPKIKNGKPYTLSQGFMGIVGNKGGIAISVNINDKIFLFANSHLESGQNAEAKRQTQFSKLETHFENQVFSSHKNVPYDYLIWTGDFNSRIDQKITTQTIRNHSDFFGWLSNDQMYISRNNSLNYQSYFYEGMIFFPPTYKLLENQNLWAVGNDFRIPGWCDRILFKENKKSKIFSSTSTQGIIENAPSSIQLQNYDANFDILGSDHRPVFAQFTVSF</sequence>
<protein>
    <recommendedName>
        <fullName evidence="1">Inositol polyphosphate-related phosphatase domain-containing protein</fullName>
    </recommendedName>
</protein>
<dbReference type="Proteomes" id="UP000692954">
    <property type="component" value="Unassembled WGS sequence"/>
</dbReference>
<name>A0A8S1KRN5_9CILI</name>
<evidence type="ECO:0000313" key="2">
    <source>
        <dbReference type="EMBL" id="CAD8056223.1"/>
    </source>
</evidence>
<evidence type="ECO:0000313" key="3">
    <source>
        <dbReference type="Proteomes" id="UP000692954"/>
    </source>
</evidence>
<accession>A0A8S1KRN5</accession>
<dbReference type="GO" id="GO:0004439">
    <property type="term" value="F:phosphatidylinositol-4,5-bisphosphate 5-phosphatase activity"/>
    <property type="evidence" value="ECO:0007669"/>
    <property type="project" value="TreeGrafter"/>
</dbReference>
<dbReference type="PANTHER" id="PTHR11200:SF297">
    <property type="entry name" value="INOSITOL POLYPHOSPHATE-RELATED PHOSPHATASE DOMAIN-CONTAINING PROTEIN"/>
    <property type="match status" value="1"/>
</dbReference>
<feature type="domain" description="Inositol polyphosphate-related phosphatase" evidence="1">
    <location>
        <begin position="62"/>
        <end position="369"/>
    </location>
</feature>
<dbReference type="PANTHER" id="PTHR11200">
    <property type="entry name" value="INOSITOL 5-PHOSPHATASE"/>
    <property type="match status" value="1"/>
</dbReference>
<dbReference type="EMBL" id="CAJJDN010000010">
    <property type="protein sequence ID" value="CAD8056223.1"/>
    <property type="molecule type" value="Genomic_DNA"/>
</dbReference>
<proteinExistence type="predicted"/>
<reference evidence="2" key="1">
    <citation type="submission" date="2021-01" db="EMBL/GenBank/DDBJ databases">
        <authorList>
            <consortium name="Genoscope - CEA"/>
            <person name="William W."/>
        </authorList>
    </citation>
    <scope>NUCLEOTIDE SEQUENCE</scope>
</reference>
<dbReference type="InterPro" id="IPR046985">
    <property type="entry name" value="IP5"/>
</dbReference>
<dbReference type="OrthoDB" id="410499at2759"/>
<comment type="caution">
    <text evidence="2">The sequence shown here is derived from an EMBL/GenBank/DDBJ whole genome shotgun (WGS) entry which is preliminary data.</text>
</comment>
<keyword evidence="3" id="KW-1185">Reference proteome</keyword>
<dbReference type="InterPro" id="IPR000300">
    <property type="entry name" value="IPPc"/>
</dbReference>
<dbReference type="AlphaFoldDB" id="A0A8S1KRN5"/>